<protein>
    <submittedName>
        <fullName evidence="2">Uncharacterized protein</fullName>
    </submittedName>
</protein>
<organism evidence="2 3">
    <name type="scientific">Porphyridium purpureum</name>
    <name type="common">Red alga</name>
    <name type="synonym">Porphyridium cruentum</name>
    <dbReference type="NCBI Taxonomy" id="35688"/>
    <lineage>
        <taxon>Eukaryota</taxon>
        <taxon>Rhodophyta</taxon>
        <taxon>Bangiophyceae</taxon>
        <taxon>Porphyridiales</taxon>
        <taxon>Porphyridiaceae</taxon>
        <taxon>Porphyridium</taxon>
    </lineage>
</organism>
<sequence length="223" mass="25807">MNVSLDSRKDFGESFLNSLVIYAISASVVLSTVRTGLAARSITHLACAVYTAEDRTWIADSILSKRSPNVRVWSLVVRQNIFEQRRIHDEVPVARRICGIQERSDFSCNILCMDHGHNVGSPFRMHKHWLECLALTCTCLTAYIVRKSLYYQSTDRLCMDSRRQDNFGYEDTLPVRKFREVCRWIPDFHQVPSWTAVVVRICYDSLHGKGVPRLFVCMRIFPR</sequence>
<gene>
    <name evidence="2" type="ORF">FVE85_2434</name>
</gene>
<name>A0A5J4YJ45_PORPP</name>
<evidence type="ECO:0000313" key="2">
    <source>
        <dbReference type="EMBL" id="KAA8491419.1"/>
    </source>
</evidence>
<dbReference type="Proteomes" id="UP000324585">
    <property type="component" value="Unassembled WGS sequence"/>
</dbReference>
<proteinExistence type="predicted"/>
<evidence type="ECO:0000313" key="3">
    <source>
        <dbReference type="Proteomes" id="UP000324585"/>
    </source>
</evidence>
<dbReference type="EMBL" id="VRMN01000013">
    <property type="protein sequence ID" value="KAA8491419.1"/>
    <property type="molecule type" value="Genomic_DNA"/>
</dbReference>
<keyword evidence="1" id="KW-1133">Transmembrane helix</keyword>
<feature type="transmembrane region" description="Helical" evidence="1">
    <location>
        <begin position="15"/>
        <end position="33"/>
    </location>
</feature>
<accession>A0A5J4YJ45</accession>
<keyword evidence="1" id="KW-0472">Membrane</keyword>
<comment type="caution">
    <text evidence="2">The sequence shown here is derived from an EMBL/GenBank/DDBJ whole genome shotgun (WGS) entry which is preliminary data.</text>
</comment>
<reference evidence="3" key="1">
    <citation type="journal article" date="2019" name="Nat. Commun.">
        <title>Expansion of phycobilisome linker gene families in mesophilic red algae.</title>
        <authorList>
            <person name="Lee J."/>
            <person name="Kim D."/>
            <person name="Bhattacharya D."/>
            <person name="Yoon H.S."/>
        </authorList>
    </citation>
    <scope>NUCLEOTIDE SEQUENCE [LARGE SCALE GENOMIC DNA]</scope>
    <source>
        <strain evidence="3">CCMP 1328</strain>
    </source>
</reference>
<dbReference type="AlphaFoldDB" id="A0A5J4YJ45"/>
<keyword evidence="3" id="KW-1185">Reference proteome</keyword>
<evidence type="ECO:0000256" key="1">
    <source>
        <dbReference type="SAM" id="Phobius"/>
    </source>
</evidence>
<keyword evidence="1" id="KW-0812">Transmembrane</keyword>